<proteinExistence type="inferred from homology"/>
<evidence type="ECO:0000256" key="11">
    <source>
        <dbReference type="RuleBase" id="RU362091"/>
    </source>
</evidence>
<name>L1NC26_9PORP</name>
<accession>L1NC26</accession>
<evidence type="ECO:0000313" key="13">
    <source>
        <dbReference type="EMBL" id="EKY00866.1"/>
    </source>
</evidence>
<dbReference type="InterPro" id="IPR001734">
    <property type="entry name" value="Na/solute_symporter"/>
</dbReference>
<protein>
    <submittedName>
        <fullName evidence="13">Transporter, SSS family</fullName>
    </submittedName>
</protein>
<evidence type="ECO:0000256" key="5">
    <source>
        <dbReference type="ARBA" id="ARBA00022692"/>
    </source>
</evidence>
<keyword evidence="6 12" id="KW-1133">Transmembrane helix</keyword>
<dbReference type="HOGENOM" id="CLU_018808_11_4_10"/>
<evidence type="ECO:0000256" key="12">
    <source>
        <dbReference type="SAM" id="Phobius"/>
    </source>
</evidence>
<feature type="transmembrane region" description="Helical" evidence="12">
    <location>
        <begin position="370"/>
        <end position="389"/>
    </location>
</feature>
<feature type="transmembrane region" description="Helical" evidence="12">
    <location>
        <begin position="273"/>
        <end position="297"/>
    </location>
</feature>
<dbReference type="PANTHER" id="PTHR42985:SF47">
    <property type="entry name" value="INTEGRAL MEMBRANE TRANSPORT PROTEIN"/>
    <property type="match status" value="1"/>
</dbReference>
<keyword evidence="3" id="KW-0813">Transport</keyword>
<organism evidence="13 14">
    <name type="scientific">Porphyromonas catoniae F0037</name>
    <dbReference type="NCBI Taxonomy" id="1127696"/>
    <lineage>
        <taxon>Bacteria</taxon>
        <taxon>Pseudomonadati</taxon>
        <taxon>Bacteroidota</taxon>
        <taxon>Bacteroidia</taxon>
        <taxon>Bacteroidales</taxon>
        <taxon>Porphyromonadaceae</taxon>
        <taxon>Porphyromonas</taxon>
    </lineage>
</organism>
<feature type="transmembrane region" description="Helical" evidence="12">
    <location>
        <begin position="317"/>
        <end position="338"/>
    </location>
</feature>
<evidence type="ECO:0000256" key="7">
    <source>
        <dbReference type="ARBA" id="ARBA00023053"/>
    </source>
</evidence>
<keyword evidence="10" id="KW-0739">Sodium transport</keyword>
<dbReference type="eggNOG" id="COG0591">
    <property type="taxonomic scope" value="Bacteria"/>
</dbReference>
<feature type="transmembrane region" description="Helical" evidence="12">
    <location>
        <begin position="177"/>
        <end position="198"/>
    </location>
</feature>
<feature type="transmembrane region" description="Helical" evidence="12">
    <location>
        <begin position="74"/>
        <end position="99"/>
    </location>
</feature>
<keyword evidence="8" id="KW-0406">Ion transport</keyword>
<evidence type="ECO:0000256" key="8">
    <source>
        <dbReference type="ARBA" id="ARBA00023065"/>
    </source>
</evidence>
<dbReference type="RefSeq" id="WP_005467268.1">
    <property type="nucleotide sequence ID" value="NZ_KB291031.1"/>
</dbReference>
<keyword evidence="7" id="KW-0915">Sodium</keyword>
<dbReference type="PATRIC" id="fig|1127696.3.peg.1089"/>
<evidence type="ECO:0000256" key="2">
    <source>
        <dbReference type="ARBA" id="ARBA00006434"/>
    </source>
</evidence>
<feature type="transmembrane region" description="Helical" evidence="12">
    <location>
        <begin position="401"/>
        <end position="421"/>
    </location>
</feature>
<feature type="transmembrane region" description="Helical" evidence="12">
    <location>
        <begin position="43"/>
        <end position="62"/>
    </location>
</feature>
<feature type="transmembrane region" description="Helical" evidence="12">
    <location>
        <begin position="433"/>
        <end position="451"/>
    </location>
</feature>
<dbReference type="Gene3D" id="1.20.1730.10">
    <property type="entry name" value="Sodium/glucose cotransporter"/>
    <property type="match status" value="1"/>
</dbReference>
<dbReference type="InterPro" id="IPR051163">
    <property type="entry name" value="Sodium:Solute_Symporter_SSF"/>
</dbReference>
<dbReference type="STRING" id="1127696.HMPREF9134_01213"/>
<evidence type="ECO:0000256" key="10">
    <source>
        <dbReference type="ARBA" id="ARBA00023201"/>
    </source>
</evidence>
<keyword evidence="5 12" id="KW-0812">Transmembrane</keyword>
<comment type="subcellular location">
    <subcellularLocation>
        <location evidence="1">Cell membrane</location>
        <topology evidence="1">Multi-pass membrane protein</topology>
    </subcellularLocation>
</comment>
<comment type="caution">
    <text evidence="13">The sequence shown here is derived from an EMBL/GenBank/DDBJ whole genome shotgun (WGS) entry which is preliminary data.</text>
</comment>
<dbReference type="EMBL" id="AMEQ01000035">
    <property type="protein sequence ID" value="EKY00866.1"/>
    <property type="molecule type" value="Genomic_DNA"/>
</dbReference>
<evidence type="ECO:0000256" key="3">
    <source>
        <dbReference type="ARBA" id="ARBA00022448"/>
    </source>
</evidence>
<dbReference type="PANTHER" id="PTHR42985">
    <property type="entry name" value="SODIUM-COUPLED MONOCARBOXYLATE TRANSPORTER"/>
    <property type="match status" value="1"/>
</dbReference>
<feature type="transmembrane region" description="Helical" evidence="12">
    <location>
        <begin position="6"/>
        <end position="22"/>
    </location>
</feature>
<dbReference type="Proteomes" id="UP000010408">
    <property type="component" value="Unassembled WGS sequence"/>
</dbReference>
<keyword evidence="9 12" id="KW-0472">Membrane</keyword>
<evidence type="ECO:0000256" key="4">
    <source>
        <dbReference type="ARBA" id="ARBA00022475"/>
    </source>
</evidence>
<reference evidence="13 14" key="1">
    <citation type="submission" date="2012-05" db="EMBL/GenBank/DDBJ databases">
        <authorList>
            <person name="Weinstock G."/>
            <person name="Sodergren E."/>
            <person name="Lobos E.A."/>
            <person name="Fulton L."/>
            <person name="Fulton R."/>
            <person name="Courtney L."/>
            <person name="Fronick C."/>
            <person name="O'Laughlin M."/>
            <person name="Godfrey J."/>
            <person name="Wilson R.M."/>
            <person name="Miner T."/>
            <person name="Farmer C."/>
            <person name="Delehaunty K."/>
            <person name="Cordes M."/>
            <person name="Minx P."/>
            <person name="Tomlinson C."/>
            <person name="Chen J."/>
            <person name="Wollam A."/>
            <person name="Pepin K.H."/>
            <person name="Bhonagiri V."/>
            <person name="Zhang X."/>
            <person name="Suruliraj S."/>
            <person name="Warren W."/>
            <person name="Mitreva M."/>
            <person name="Mardis E.R."/>
            <person name="Wilson R.K."/>
        </authorList>
    </citation>
    <scope>NUCLEOTIDE SEQUENCE [LARGE SCALE GENOMIC DNA]</scope>
    <source>
        <strain evidence="13 14">F0037</strain>
    </source>
</reference>
<gene>
    <name evidence="13" type="ORF">HMPREF9134_01213</name>
</gene>
<feature type="transmembrane region" description="Helical" evidence="12">
    <location>
        <begin position="148"/>
        <end position="170"/>
    </location>
</feature>
<dbReference type="GO" id="GO:0006814">
    <property type="term" value="P:sodium ion transport"/>
    <property type="evidence" value="ECO:0007669"/>
    <property type="project" value="UniProtKB-KW"/>
</dbReference>
<dbReference type="GO" id="GO:0005886">
    <property type="term" value="C:plasma membrane"/>
    <property type="evidence" value="ECO:0007669"/>
    <property type="project" value="UniProtKB-SubCell"/>
</dbReference>
<dbReference type="Pfam" id="PF00474">
    <property type="entry name" value="SSF"/>
    <property type="match status" value="1"/>
</dbReference>
<feature type="transmembrane region" description="Helical" evidence="12">
    <location>
        <begin position="120"/>
        <end position="142"/>
    </location>
</feature>
<evidence type="ECO:0000256" key="9">
    <source>
        <dbReference type="ARBA" id="ARBA00023136"/>
    </source>
</evidence>
<dbReference type="InterPro" id="IPR038377">
    <property type="entry name" value="Na/Glc_symporter_sf"/>
</dbReference>
<evidence type="ECO:0000256" key="1">
    <source>
        <dbReference type="ARBA" id="ARBA00004651"/>
    </source>
</evidence>
<dbReference type="GO" id="GO:0015293">
    <property type="term" value="F:symporter activity"/>
    <property type="evidence" value="ECO:0007669"/>
    <property type="project" value="TreeGrafter"/>
</dbReference>
<dbReference type="PROSITE" id="PS50283">
    <property type="entry name" value="NA_SOLUT_SYMP_3"/>
    <property type="match status" value="1"/>
</dbReference>
<feature type="transmembrane region" description="Helical" evidence="12">
    <location>
        <begin position="235"/>
        <end position="252"/>
    </location>
</feature>
<dbReference type="CDD" id="cd10326">
    <property type="entry name" value="SLC5sbd_NIS-like"/>
    <property type="match status" value="1"/>
</dbReference>
<evidence type="ECO:0000256" key="6">
    <source>
        <dbReference type="ARBA" id="ARBA00022989"/>
    </source>
</evidence>
<sequence length="486" mass="54299">MPSTLGVLLTFLAYIIFIFIISQMTRRTDDNATFFLAHRASPWWVVAIGMLGDSISGVTFVSVPGDVVHSGMSYMQLVFGFFLGYIVVAYVLLPLYYRLRLVSIYTYLEKRFGLYTYRTGAVFFLVSKLFGAAAKLYVITLILQELVFAPLGVPYSLTVVGVVGIIWLYTQRGGMGTIIWTDVLQTLCLITTLVLIIYQLSSQLGLDFSGMIDVVRHSEHNRIFVFDDWGSPLNFWKQLISGAFIVIVMTGLDQNMMQKNLTCRNLREARRNMLSYGFGFIPLNFLFLTLGILLVYYAGAKGIALPEKTDSILPYLASSHLGSWVLICFTLGITAASFSNADSALTSLTTSVCTDLLGMDMKGGKSEKDLRHWIHLGICIAFALMVLIIGSLQQTSLLKTIYTAVSYTYGPLLGFFAFGLITKYPIRDCLTPYIALASPLVSYLLAYMLELTLGYKVGYEILLFNGLFTFSALWLIRQRDGKKVFV</sequence>
<keyword evidence="4" id="KW-1003">Cell membrane</keyword>
<evidence type="ECO:0000313" key="14">
    <source>
        <dbReference type="Proteomes" id="UP000010408"/>
    </source>
</evidence>
<feature type="transmembrane region" description="Helical" evidence="12">
    <location>
        <begin position="457"/>
        <end position="476"/>
    </location>
</feature>
<comment type="similarity">
    <text evidence="2 11">Belongs to the sodium:solute symporter (SSF) (TC 2.A.21) family.</text>
</comment>
<dbReference type="AlphaFoldDB" id="L1NC26"/>